<dbReference type="Pfam" id="PF10273">
    <property type="entry name" value="WGG"/>
    <property type="match status" value="1"/>
</dbReference>
<evidence type="ECO:0000256" key="2">
    <source>
        <dbReference type="ARBA" id="ARBA00022552"/>
    </source>
</evidence>
<keyword evidence="3" id="KW-0175">Coiled coil</keyword>
<feature type="region of interest" description="Disordered" evidence="4">
    <location>
        <begin position="141"/>
        <end position="225"/>
    </location>
</feature>
<evidence type="ECO:0000256" key="4">
    <source>
        <dbReference type="SAM" id="MobiDB-lite"/>
    </source>
</evidence>
<accession>A0ABQ6MDN8</accession>
<comment type="similarity">
    <text evidence="1">Belongs to the TSR2 family.</text>
</comment>
<feature type="compositionally biased region" description="Acidic residues" evidence="4">
    <location>
        <begin position="141"/>
        <end position="150"/>
    </location>
</feature>
<comment type="caution">
    <text evidence="5">The sequence shown here is derived from an EMBL/GenBank/DDBJ whole genome shotgun (WGS) entry which is preliminary data.</text>
</comment>
<name>A0ABQ6MDN8_9STRA</name>
<evidence type="ECO:0000256" key="3">
    <source>
        <dbReference type="SAM" id="Coils"/>
    </source>
</evidence>
<feature type="coiled-coil region" evidence="3">
    <location>
        <begin position="112"/>
        <end position="139"/>
    </location>
</feature>
<evidence type="ECO:0000313" key="6">
    <source>
        <dbReference type="Proteomes" id="UP001165060"/>
    </source>
</evidence>
<evidence type="ECO:0008006" key="7">
    <source>
        <dbReference type="Google" id="ProtNLM"/>
    </source>
</evidence>
<keyword evidence="2" id="KW-0698">rRNA processing</keyword>
<keyword evidence="6" id="KW-1185">Reference proteome</keyword>
<gene>
    <name evidence="5" type="ORF">TeGR_g9665</name>
</gene>
<organism evidence="5 6">
    <name type="scientific">Tetraparma gracilis</name>
    <dbReference type="NCBI Taxonomy" id="2962635"/>
    <lineage>
        <taxon>Eukaryota</taxon>
        <taxon>Sar</taxon>
        <taxon>Stramenopiles</taxon>
        <taxon>Ochrophyta</taxon>
        <taxon>Bolidophyceae</taxon>
        <taxon>Parmales</taxon>
        <taxon>Triparmaceae</taxon>
        <taxon>Tetraparma</taxon>
    </lineage>
</organism>
<dbReference type="InterPro" id="IPR019398">
    <property type="entry name" value="Pre-rRNA_process_TSR2"/>
</dbReference>
<proteinExistence type="inferred from homology"/>
<evidence type="ECO:0000313" key="5">
    <source>
        <dbReference type="EMBL" id="GMI24422.1"/>
    </source>
</evidence>
<dbReference type="Proteomes" id="UP001165060">
    <property type="component" value="Unassembled WGS sequence"/>
</dbReference>
<sequence length="225" mass="24000">MSQFASSTPAPLTPSDELLAGLTATLRRWSALRAAVSDQWGGPSSHAKADSLRLSLHSQLTAARGVPDARDLGDDLLIYMEEEFSCQLEDGSPADIAGILVEMASACSKGDFELARRMVQNAELERASLEGNKVALQVEGEMSDDDDEMADTAPAPQPAASYTAGSLFADPAAPQAPANQPPPRQLGEAKPAREVERVVDEDGFEAVAPRRSRRKEKLPPSNVAF</sequence>
<dbReference type="PANTHER" id="PTHR21250">
    <property type="entry name" value="PRE-RRNA-PROCESSING PROTEIN TSR2 HOMOLOG"/>
    <property type="match status" value="1"/>
</dbReference>
<evidence type="ECO:0000256" key="1">
    <source>
        <dbReference type="ARBA" id="ARBA00006524"/>
    </source>
</evidence>
<reference evidence="5 6" key="1">
    <citation type="journal article" date="2023" name="Commun. Biol.">
        <title>Genome analysis of Parmales, the sister group of diatoms, reveals the evolutionary specialization of diatoms from phago-mixotrophs to photoautotrophs.</title>
        <authorList>
            <person name="Ban H."/>
            <person name="Sato S."/>
            <person name="Yoshikawa S."/>
            <person name="Yamada K."/>
            <person name="Nakamura Y."/>
            <person name="Ichinomiya M."/>
            <person name="Sato N."/>
            <person name="Blanc-Mathieu R."/>
            <person name="Endo H."/>
            <person name="Kuwata A."/>
            <person name="Ogata H."/>
        </authorList>
    </citation>
    <scope>NUCLEOTIDE SEQUENCE [LARGE SCALE GENOMIC DNA]</scope>
</reference>
<protein>
    <recommendedName>
        <fullName evidence="7">Pre-rRNA-processing protein TSR2</fullName>
    </recommendedName>
</protein>
<dbReference type="EMBL" id="BRYB01005429">
    <property type="protein sequence ID" value="GMI24422.1"/>
    <property type="molecule type" value="Genomic_DNA"/>
</dbReference>
<feature type="compositionally biased region" description="Low complexity" evidence="4">
    <location>
        <begin position="169"/>
        <end position="178"/>
    </location>
</feature>
<feature type="compositionally biased region" description="Basic and acidic residues" evidence="4">
    <location>
        <begin position="190"/>
        <end position="200"/>
    </location>
</feature>